<sequence length="124" mass="13620">MIIYLFSFLFKTPLVNSKAVNASGHLPGLKISCGSPRTSKTLVYSLTCNNVEFALPTEAPIIHMYEDSCLPSSESVVLSPINSMRPTPEVLPRCTSWLVLGVLLMGLNMYLPQLSPVGFFWSPV</sequence>
<evidence type="ECO:0000313" key="1">
    <source>
        <dbReference type="EMBL" id="KAJ9064281.1"/>
    </source>
</evidence>
<organism evidence="1 2">
    <name type="scientific">Entomophthora muscae</name>
    <dbReference type="NCBI Taxonomy" id="34485"/>
    <lineage>
        <taxon>Eukaryota</taxon>
        <taxon>Fungi</taxon>
        <taxon>Fungi incertae sedis</taxon>
        <taxon>Zoopagomycota</taxon>
        <taxon>Entomophthoromycotina</taxon>
        <taxon>Entomophthoromycetes</taxon>
        <taxon>Entomophthorales</taxon>
        <taxon>Entomophthoraceae</taxon>
        <taxon>Entomophthora</taxon>
    </lineage>
</organism>
<keyword evidence="2" id="KW-1185">Reference proteome</keyword>
<dbReference type="Proteomes" id="UP001165960">
    <property type="component" value="Unassembled WGS sequence"/>
</dbReference>
<proteinExistence type="predicted"/>
<comment type="caution">
    <text evidence="1">The sequence shown here is derived from an EMBL/GenBank/DDBJ whole genome shotgun (WGS) entry which is preliminary data.</text>
</comment>
<gene>
    <name evidence="1" type="ORF">DSO57_1032163</name>
</gene>
<reference evidence="1" key="1">
    <citation type="submission" date="2022-04" db="EMBL/GenBank/DDBJ databases">
        <title>Genome of the entomopathogenic fungus Entomophthora muscae.</title>
        <authorList>
            <person name="Elya C."/>
            <person name="Lovett B.R."/>
            <person name="Lee E."/>
            <person name="Macias A.M."/>
            <person name="Hajek A.E."/>
            <person name="De Bivort B.L."/>
            <person name="Kasson M.T."/>
            <person name="De Fine Licht H.H."/>
            <person name="Stajich J.E."/>
        </authorList>
    </citation>
    <scope>NUCLEOTIDE SEQUENCE</scope>
    <source>
        <strain evidence="1">Berkeley</strain>
    </source>
</reference>
<name>A0ACC2SQ29_9FUNG</name>
<protein>
    <submittedName>
        <fullName evidence="1">Uncharacterized protein</fullName>
    </submittedName>
</protein>
<accession>A0ACC2SQ29</accession>
<evidence type="ECO:0000313" key="2">
    <source>
        <dbReference type="Proteomes" id="UP001165960"/>
    </source>
</evidence>
<dbReference type="EMBL" id="QTSX02004499">
    <property type="protein sequence ID" value="KAJ9064281.1"/>
    <property type="molecule type" value="Genomic_DNA"/>
</dbReference>